<evidence type="ECO:0000256" key="1">
    <source>
        <dbReference type="SAM" id="MobiDB-lite"/>
    </source>
</evidence>
<feature type="compositionally biased region" description="Gly residues" evidence="1">
    <location>
        <begin position="211"/>
        <end position="222"/>
    </location>
</feature>
<evidence type="ECO:0000313" key="3">
    <source>
        <dbReference type="Proteomes" id="UP000309340"/>
    </source>
</evidence>
<feature type="region of interest" description="Disordered" evidence="1">
    <location>
        <begin position="67"/>
        <end position="101"/>
    </location>
</feature>
<feature type="region of interest" description="Disordered" evidence="1">
    <location>
        <begin position="118"/>
        <end position="138"/>
    </location>
</feature>
<dbReference type="EMBL" id="NAJQ01000355">
    <property type="protein sequence ID" value="TKA71389.1"/>
    <property type="molecule type" value="Genomic_DNA"/>
</dbReference>
<reference evidence="2 3" key="1">
    <citation type="submission" date="2017-03" db="EMBL/GenBank/DDBJ databases">
        <title>Genomes of endolithic fungi from Antarctica.</title>
        <authorList>
            <person name="Coleine C."/>
            <person name="Masonjones S."/>
            <person name="Stajich J.E."/>
        </authorList>
    </citation>
    <scope>NUCLEOTIDE SEQUENCE [LARGE SCALE GENOMIC DNA]</scope>
    <source>
        <strain evidence="2 3">CCFEE 5184</strain>
    </source>
</reference>
<proteinExistence type="predicted"/>
<dbReference type="GO" id="GO:0003676">
    <property type="term" value="F:nucleic acid binding"/>
    <property type="evidence" value="ECO:0007669"/>
    <property type="project" value="InterPro"/>
</dbReference>
<name>A0A4V5NFK3_9PEZI</name>
<keyword evidence="3" id="KW-1185">Reference proteome</keyword>
<dbReference type="STRING" id="329884.A0A4V5NFK3"/>
<accession>A0A4V5NFK3</accession>
<feature type="compositionally biased region" description="Polar residues" evidence="1">
    <location>
        <begin position="67"/>
        <end position="96"/>
    </location>
</feature>
<dbReference type="AlphaFoldDB" id="A0A4V5NFK3"/>
<dbReference type="InterPro" id="IPR036397">
    <property type="entry name" value="RNaseH_sf"/>
</dbReference>
<protein>
    <submittedName>
        <fullName evidence="2">Uncharacterized protein</fullName>
    </submittedName>
</protein>
<gene>
    <name evidence="2" type="ORF">B0A55_04028</name>
</gene>
<dbReference type="OrthoDB" id="1432093at2759"/>
<feature type="non-terminal residue" evidence="2">
    <location>
        <position position="1"/>
    </location>
</feature>
<dbReference type="Gene3D" id="3.30.420.10">
    <property type="entry name" value="Ribonuclease H-like superfamily/Ribonuclease H"/>
    <property type="match status" value="1"/>
</dbReference>
<feature type="region of interest" description="Disordered" evidence="1">
    <location>
        <begin position="202"/>
        <end position="222"/>
    </location>
</feature>
<evidence type="ECO:0000313" key="2">
    <source>
        <dbReference type="EMBL" id="TKA71389.1"/>
    </source>
</evidence>
<dbReference type="Proteomes" id="UP000309340">
    <property type="component" value="Unassembled WGS sequence"/>
</dbReference>
<sequence>QIAAQLDGQREPAIEVAPEHKKYAEVEAFHEAGYDSFLTAQIAVRLSSKLEKEGAYVEVNGNGASSAGNVVNHGQANPKSNGWSLATHATTGTTNGKHAGDPALPEVSSLSIADHGTQPEEAFTPSVPGAKWKRHGDPSVPATCGADDPFSYDPKNLTHRYRPEIEGHVEGGMPCFDTDFWRVYGNKLRVFGTEESVCVLSGGDVEEDGDGGGVGQGGVEVK</sequence>
<comment type="caution">
    <text evidence="2">The sequence shown here is derived from an EMBL/GenBank/DDBJ whole genome shotgun (WGS) entry which is preliminary data.</text>
</comment>
<organism evidence="2 3">
    <name type="scientific">Friedmanniomyces simplex</name>
    <dbReference type="NCBI Taxonomy" id="329884"/>
    <lineage>
        <taxon>Eukaryota</taxon>
        <taxon>Fungi</taxon>
        <taxon>Dikarya</taxon>
        <taxon>Ascomycota</taxon>
        <taxon>Pezizomycotina</taxon>
        <taxon>Dothideomycetes</taxon>
        <taxon>Dothideomycetidae</taxon>
        <taxon>Mycosphaerellales</taxon>
        <taxon>Teratosphaeriaceae</taxon>
        <taxon>Friedmanniomyces</taxon>
    </lineage>
</organism>